<dbReference type="Proteomes" id="UP000016521">
    <property type="component" value="Chromosome II"/>
</dbReference>
<reference evidence="2 3" key="1">
    <citation type="submission" date="2015-06" db="EMBL/GenBank/DDBJ databases">
        <authorList>
            <person name="Xie B.-B."/>
            <person name="Rong J.-C."/>
            <person name="Qin Q.-L."/>
            <person name="Zhang Y.-Z."/>
        </authorList>
    </citation>
    <scope>NUCLEOTIDE SEQUENCE [LARGE SCALE GENOMIC DNA]</scope>
    <source>
        <strain evidence="2 3">JCM 20779</strain>
    </source>
</reference>
<feature type="compositionally biased region" description="Gly residues" evidence="1">
    <location>
        <begin position="102"/>
        <end position="111"/>
    </location>
</feature>
<evidence type="ECO:0000313" key="2">
    <source>
        <dbReference type="EMBL" id="ATD10249.1"/>
    </source>
</evidence>
<dbReference type="EMBL" id="CP011925">
    <property type="protein sequence ID" value="ATD10249.1"/>
    <property type="molecule type" value="Genomic_DNA"/>
</dbReference>
<protein>
    <submittedName>
        <fullName evidence="2">Uncharacterized protein</fullName>
    </submittedName>
</protein>
<sequence length="111" mass="12261">MPYDAKRAYISAIITTVDGERVEKEVVIEFKTQDGTVSANSKDMTRMGYSVVVFNSCLARIEYQGFQYHAICKPTDTPPPIPEQQYQQQNKQGQQQPINLAGFGGDAPSGA</sequence>
<accession>A0ABM6NMM2</accession>
<gene>
    <name evidence="2" type="ORF">PPIS_b1244</name>
</gene>
<feature type="region of interest" description="Disordered" evidence="1">
    <location>
        <begin position="74"/>
        <end position="111"/>
    </location>
</feature>
<proteinExistence type="predicted"/>
<dbReference type="RefSeq" id="WP_010377266.1">
    <property type="nucleotide sequence ID" value="NZ_CP011925.1"/>
</dbReference>
<evidence type="ECO:0000313" key="3">
    <source>
        <dbReference type="Proteomes" id="UP000016521"/>
    </source>
</evidence>
<evidence type="ECO:0000256" key="1">
    <source>
        <dbReference type="SAM" id="MobiDB-lite"/>
    </source>
</evidence>
<keyword evidence="3" id="KW-1185">Reference proteome</keyword>
<organism evidence="2 3">
    <name type="scientific">Pseudoalteromonas piscicida</name>
    <dbReference type="NCBI Taxonomy" id="43662"/>
    <lineage>
        <taxon>Bacteria</taxon>
        <taxon>Pseudomonadati</taxon>
        <taxon>Pseudomonadota</taxon>
        <taxon>Gammaproteobacteria</taxon>
        <taxon>Alteromonadales</taxon>
        <taxon>Pseudoalteromonadaceae</taxon>
        <taxon>Pseudoalteromonas</taxon>
    </lineage>
</organism>
<feature type="compositionally biased region" description="Low complexity" evidence="1">
    <location>
        <begin position="83"/>
        <end position="97"/>
    </location>
</feature>
<name>A0ABM6NMM2_PSEO7</name>